<feature type="region of interest" description="Disordered" evidence="7">
    <location>
        <begin position="1"/>
        <end position="20"/>
    </location>
</feature>
<dbReference type="EMBL" id="JAGTJS010000001">
    <property type="protein sequence ID" value="KAH7276245.1"/>
    <property type="molecule type" value="Genomic_DNA"/>
</dbReference>
<evidence type="ECO:0000256" key="5">
    <source>
        <dbReference type="ARBA" id="ARBA00023163"/>
    </source>
</evidence>
<feature type="domain" description="Zn(2)-C6 fungal-type" evidence="8">
    <location>
        <begin position="24"/>
        <end position="52"/>
    </location>
</feature>
<keyword evidence="5" id="KW-0804">Transcription</keyword>
<name>A0A9P9L9E0_FUSSL</name>
<dbReference type="InterPro" id="IPR001138">
    <property type="entry name" value="Zn2Cys6_DnaBD"/>
</dbReference>
<dbReference type="InterPro" id="IPR021858">
    <property type="entry name" value="Fun_TF"/>
</dbReference>
<keyword evidence="3" id="KW-0805">Transcription regulation</keyword>
<dbReference type="Pfam" id="PF00172">
    <property type="entry name" value="Zn_clus"/>
    <property type="match status" value="1"/>
</dbReference>
<dbReference type="PROSITE" id="PS50048">
    <property type="entry name" value="ZN2_CY6_FUNGAL_2"/>
    <property type="match status" value="1"/>
</dbReference>
<dbReference type="AlphaFoldDB" id="A0A9P9L9E0"/>
<dbReference type="Pfam" id="PF11951">
    <property type="entry name" value="Fungal_trans_2"/>
    <property type="match status" value="1"/>
</dbReference>
<keyword evidence="1" id="KW-0479">Metal-binding</keyword>
<reference evidence="9" key="1">
    <citation type="journal article" date="2021" name="Nat. Commun.">
        <title>Genetic determinants of endophytism in the Arabidopsis root mycobiome.</title>
        <authorList>
            <person name="Mesny F."/>
            <person name="Miyauchi S."/>
            <person name="Thiergart T."/>
            <person name="Pickel B."/>
            <person name="Atanasova L."/>
            <person name="Karlsson M."/>
            <person name="Huettel B."/>
            <person name="Barry K.W."/>
            <person name="Haridas S."/>
            <person name="Chen C."/>
            <person name="Bauer D."/>
            <person name="Andreopoulos W."/>
            <person name="Pangilinan J."/>
            <person name="LaButti K."/>
            <person name="Riley R."/>
            <person name="Lipzen A."/>
            <person name="Clum A."/>
            <person name="Drula E."/>
            <person name="Henrissat B."/>
            <person name="Kohler A."/>
            <person name="Grigoriev I.V."/>
            <person name="Martin F.M."/>
            <person name="Hacquard S."/>
        </authorList>
    </citation>
    <scope>NUCLEOTIDE SEQUENCE</scope>
    <source>
        <strain evidence="9">FSSC 5 MPI-SDFR-AT-0091</strain>
    </source>
</reference>
<evidence type="ECO:0000259" key="8">
    <source>
        <dbReference type="PROSITE" id="PS50048"/>
    </source>
</evidence>
<evidence type="ECO:0000256" key="4">
    <source>
        <dbReference type="ARBA" id="ARBA00023125"/>
    </source>
</evidence>
<protein>
    <recommendedName>
        <fullName evidence="8">Zn(2)-C6 fungal-type domain-containing protein</fullName>
    </recommendedName>
</protein>
<evidence type="ECO:0000256" key="6">
    <source>
        <dbReference type="ARBA" id="ARBA00023242"/>
    </source>
</evidence>
<evidence type="ECO:0000256" key="7">
    <source>
        <dbReference type="SAM" id="MobiDB-lite"/>
    </source>
</evidence>
<dbReference type="Gene3D" id="4.10.240.10">
    <property type="entry name" value="Zn(2)-C6 fungal-type DNA-binding domain"/>
    <property type="match status" value="1"/>
</dbReference>
<dbReference type="GO" id="GO:0003677">
    <property type="term" value="F:DNA binding"/>
    <property type="evidence" value="ECO:0007669"/>
    <property type="project" value="UniProtKB-KW"/>
</dbReference>
<dbReference type="Proteomes" id="UP000736672">
    <property type="component" value="Unassembled WGS sequence"/>
</dbReference>
<proteinExistence type="predicted"/>
<dbReference type="PANTHER" id="PTHR36206:SF12">
    <property type="entry name" value="ASPERCRYPTIN BIOSYNTHESIS CLUSTER-SPECIFIC TRANSCRIPTION REGULATOR ATNN-RELATED"/>
    <property type="match status" value="1"/>
</dbReference>
<keyword evidence="4" id="KW-0238">DNA-binding</keyword>
<dbReference type="PANTHER" id="PTHR36206">
    <property type="entry name" value="ASPERCRYPTIN BIOSYNTHESIS CLUSTER-SPECIFIC TRANSCRIPTION REGULATOR ATNN-RELATED"/>
    <property type="match status" value="1"/>
</dbReference>
<dbReference type="SUPFAM" id="SSF57701">
    <property type="entry name" value="Zn2/Cys6 DNA-binding domain"/>
    <property type="match status" value="1"/>
</dbReference>
<evidence type="ECO:0000313" key="9">
    <source>
        <dbReference type="EMBL" id="KAH7276245.1"/>
    </source>
</evidence>
<evidence type="ECO:0000256" key="3">
    <source>
        <dbReference type="ARBA" id="ARBA00023015"/>
    </source>
</evidence>
<keyword evidence="6" id="KW-0539">Nucleus</keyword>
<gene>
    <name evidence="9" type="ORF">B0J15DRAFT_531628</name>
</gene>
<dbReference type="InterPro" id="IPR052360">
    <property type="entry name" value="Transcr_Regulatory_Proteins"/>
</dbReference>
<dbReference type="GO" id="GO:0000981">
    <property type="term" value="F:DNA-binding transcription factor activity, RNA polymerase II-specific"/>
    <property type="evidence" value="ECO:0007669"/>
    <property type="project" value="InterPro"/>
</dbReference>
<dbReference type="CDD" id="cd00067">
    <property type="entry name" value="GAL4"/>
    <property type="match status" value="1"/>
</dbReference>
<dbReference type="GO" id="GO:0008270">
    <property type="term" value="F:zinc ion binding"/>
    <property type="evidence" value="ECO:0007669"/>
    <property type="project" value="InterPro"/>
</dbReference>
<evidence type="ECO:0000313" key="10">
    <source>
        <dbReference type="Proteomes" id="UP000736672"/>
    </source>
</evidence>
<dbReference type="InterPro" id="IPR036864">
    <property type="entry name" value="Zn2-C6_fun-type_DNA-bd_sf"/>
</dbReference>
<dbReference type="OrthoDB" id="2593732at2759"/>
<accession>A0A9P9L9E0</accession>
<evidence type="ECO:0000256" key="1">
    <source>
        <dbReference type="ARBA" id="ARBA00022723"/>
    </source>
</evidence>
<dbReference type="SMART" id="SM00066">
    <property type="entry name" value="GAL4"/>
    <property type="match status" value="1"/>
</dbReference>
<feature type="region of interest" description="Disordered" evidence="7">
    <location>
        <begin position="308"/>
        <end position="329"/>
    </location>
</feature>
<dbReference type="PROSITE" id="PS00463">
    <property type="entry name" value="ZN2_CY6_FUNGAL_1"/>
    <property type="match status" value="1"/>
</dbReference>
<keyword evidence="10" id="KW-1185">Reference proteome</keyword>
<keyword evidence="2" id="KW-0862">Zinc</keyword>
<organism evidence="9 10">
    <name type="scientific">Fusarium solani</name>
    <name type="common">Filamentous fungus</name>
    <dbReference type="NCBI Taxonomy" id="169388"/>
    <lineage>
        <taxon>Eukaryota</taxon>
        <taxon>Fungi</taxon>
        <taxon>Dikarya</taxon>
        <taxon>Ascomycota</taxon>
        <taxon>Pezizomycotina</taxon>
        <taxon>Sordariomycetes</taxon>
        <taxon>Hypocreomycetidae</taxon>
        <taxon>Hypocreales</taxon>
        <taxon>Nectriaceae</taxon>
        <taxon>Fusarium</taxon>
        <taxon>Fusarium solani species complex</taxon>
    </lineage>
</organism>
<comment type="caution">
    <text evidence="9">The sequence shown here is derived from an EMBL/GenBank/DDBJ whole genome shotgun (WGS) entry which is preliminary data.</text>
</comment>
<sequence length="501" mass="57233">MAATEAASAKPKFRRASGPKSRLGCITCKSRHLKCDEEHPFCRRCHDDKVRCDGYAMPKPKRQRRGRQPKTQAVQLVAQSITILPTVNDFPSLTDVERLYFQHFLQWTTKQLSVSPASKNFWLRYALPMAHHSEPIRYSMIAVGASHRLFMARSIGFSHPWELKRLAIHQYNKAITSILPTMAVKTTLSIHRTLVCCLLFVSFEALAGRYGELFRHLRAGNQLFHDIHDTPLRTSTPEERAVTEKLIEMFCRLGVESSNFMDEHSLLGVLQWYHNNLTPKASSDLPFRDLDEASYELRQLDLRQEDKPWDVEREIEPEGSYGEEEKPSSLGDALRQWSSRFEAFTQLQGTHLSTEAGSQLQNLRLRQRFWQLTIDAFSSEDALSNPQIFSPFMAMAESVATPFTTMNQSTFSLDGDLISGLSFVMSITRDSGIKSQGLNLLRNLNRREGIWDSRDVVKMHELIMSVGESNSEPEECDLWCVREAPAGIPGIIEQLQRRRGK</sequence>
<evidence type="ECO:0000256" key="2">
    <source>
        <dbReference type="ARBA" id="ARBA00022833"/>
    </source>
</evidence>